<dbReference type="SUPFAM" id="SSF55920">
    <property type="entry name" value="Creatinase/aminopeptidase"/>
    <property type="match status" value="1"/>
</dbReference>
<keyword evidence="9" id="KW-0464">Manganese</keyword>
<evidence type="ECO:0000256" key="7">
    <source>
        <dbReference type="ARBA" id="ARBA00022801"/>
    </source>
</evidence>
<evidence type="ECO:0000313" key="12">
    <source>
        <dbReference type="Proteomes" id="UP000621859"/>
    </source>
</evidence>
<evidence type="ECO:0000256" key="1">
    <source>
        <dbReference type="ARBA" id="ARBA00001424"/>
    </source>
</evidence>
<dbReference type="SUPFAM" id="SSF53092">
    <property type="entry name" value="Creatinase/prolidase N-terminal domain"/>
    <property type="match status" value="1"/>
</dbReference>
<keyword evidence="12" id="KW-1185">Reference proteome</keyword>
<comment type="catalytic activity">
    <reaction evidence="1">
        <text>Release of any N-terminal amino acid, including proline, that is linked to proline, even from a dipeptide or tripeptide.</text>
        <dbReference type="EC" id="3.4.11.9"/>
    </reaction>
</comment>
<dbReference type="RefSeq" id="WP_188697028.1">
    <property type="nucleotide sequence ID" value="NZ_BMLY01000007.1"/>
</dbReference>
<evidence type="ECO:0000256" key="5">
    <source>
        <dbReference type="ARBA" id="ARBA00022670"/>
    </source>
</evidence>
<evidence type="ECO:0000259" key="10">
    <source>
        <dbReference type="SMART" id="SM01011"/>
    </source>
</evidence>
<dbReference type="InterPro" id="IPR001714">
    <property type="entry name" value="Pept_M24_MAP"/>
</dbReference>
<evidence type="ECO:0000256" key="6">
    <source>
        <dbReference type="ARBA" id="ARBA00022723"/>
    </source>
</evidence>
<dbReference type="Gene3D" id="3.40.350.10">
    <property type="entry name" value="Creatinase/prolidase N-terminal domain"/>
    <property type="match status" value="1"/>
</dbReference>
<evidence type="ECO:0000256" key="8">
    <source>
        <dbReference type="ARBA" id="ARBA00023049"/>
    </source>
</evidence>
<dbReference type="PRINTS" id="PR00599">
    <property type="entry name" value="MAPEPTIDASE"/>
</dbReference>
<dbReference type="PROSITE" id="PS00491">
    <property type="entry name" value="PROLINE_PEPTIDASE"/>
    <property type="match status" value="1"/>
</dbReference>
<dbReference type="Gene3D" id="3.90.230.10">
    <property type="entry name" value="Creatinase/methionine aminopeptidase superfamily"/>
    <property type="match status" value="1"/>
</dbReference>
<dbReference type="GO" id="GO:0004177">
    <property type="term" value="F:aminopeptidase activity"/>
    <property type="evidence" value="ECO:0007669"/>
    <property type="project" value="UniProtKB-KW"/>
</dbReference>
<dbReference type="EMBL" id="BMLY01000007">
    <property type="protein sequence ID" value="GGP27670.1"/>
    <property type="molecule type" value="Genomic_DNA"/>
</dbReference>
<organism evidence="11 12">
    <name type="scientific">Silvimonas amylolytica</name>
    <dbReference type="NCBI Taxonomy" id="449663"/>
    <lineage>
        <taxon>Bacteria</taxon>
        <taxon>Pseudomonadati</taxon>
        <taxon>Pseudomonadota</taxon>
        <taxon>Betaproteobacteria</taxon>
        <taxon>Neisseriales</taxon>
        <taxon>Chitinibacteraceae</taxon>
        <taxon>Silvimonas</taxon>
    </lineage>
</organism>
<evidence type="ECO:0000256" key="3">
    <source>
        <dbReference type="ARBA" id="ARBA00008766"/>
    </source>
</evidence>
<dbReference type="InterPro" id="IPR007865">
    <property type="entry name" value="Aminopep_P_N"/>
</dbReference>
<keyword evidence="6" id="KW-0479">Metal-binding</keyword>
<evidence type="ECO:0000256" key="2">
    <source>
        <dbReference type="ARBA" id="ARBA00001936"/>
    </source>
</evidence>
<dbReference type="Proteomes" id="UP000621859">
    <property type="component" value="Unassembled WGS sequence"/>
</dbReference>
<comment type="similarity">
    <text evidence="3">Belongs to the peptidase M24B family.</text>
</comment>
<name>A0ABQ2PQE9_9NEIS</name>
<proteinExistence type="inferred from homology"/>
<accession>A0ABQ2PQE9</accession>
<dbReference type="InterPro" id="IPR001131">
    <property type="entry name" value="Peptidase_M24B_aminopep-P_CS"/>
</dbReference>
<sequence length="438" mass="48654">MQSASLQQFSSRRQRLFEQLAPGVLILPTAPEQTRNADSTFPFRYDSSFYYLSGFQEPEAVIALVIGEETSKAVLFCRPKDETREIWDGFRYGPEAAKAEFGFDEAYTIDELDTEIVNLLKNQPRVYFALGADATWDARLSGWINGVRAQSRTGVTAPTEVVDAAEIVAEMRLFKDAHEIDAMHRAGKINSVAHIRAMQAAKAGIREYVVEAELQHEYYRSGSRFPAYTSIVASGPNACVLHYDKNDRLMQDGDLLLIDAGCEIEGYASDITRTFPINGRFTPEQKTIYELVLAAHAAALEQAKPGNRYSAMHDAAVKTLTAGLIELGFLTGTAEEAIENKTFRQFYMHGTGHWLGLDVHDAGRYKIDGEDRVLEVGMAFTIEPGLYIRPADNVPKAYEYIGVRIEDDIVLTETGPLILSDDCPRTVADIEAIMARAA</sequence>
<dbReference type="InterPro" id="IPR052433">
    <property type="entry name" value="X-Pro_dipept-like"/>
</dbReference>
<dbReference type="PANTHER" id="PTHR43226:SF4">
    <property type="entry name" value="XAA-PRO AMINOPEPTIDASE 3"/>
    <property type="match status" value="1"/>
</dbReference>
<comment type="cofactor">
    <cofactor evidence="2">
        <name>Mn(2+)</name>
        <dbReference type="ChEBI" id="CHEBI:29035"/>
    </cofactor>
</comment>
<evidence type="ECO:0000313" key="11">
    <source>
        <dbReference type="EMBL" id="GGP27670.1"/>
    </source>
</evidence>
<dbReference type="NCBIfam" id="NF008131">
    <property type="entry name" value="PRK10879.1"/>
    <property type="match status" value="1"/>
</dbReference>
<dbReference type="CDD" id="cd01087">
    <property type="entry name" value="Prolidase"/>
    <property type="match status" value="1"/>
</dbReference>
<comment type="caution">
    <text evidence="11">The sequence shown here is derived from an EMBL/GenBank/DDBJ whole genome shotgun (WGS) entry which is preliminary data.</text>
</comment>
<gene>
    <name evidence="11" type="primary">pepP</name>
    <name evidence="11" type="ORF">GCM10010971_34890</name>
</gene>
<keyword evidence="5" id="KW-0645">Protease</keyword>
<protein>
    <recommendedName>
        <fullName evidence="4">Xaa-Pro aminopeptidase</fullName>
        <ecNumber evidence="4">3.4.11.9</ecNumber>
    </recommendedName>
</protein>
<dbReference type="InterPro" id="IPR029149">
    <property type="entry name" value="Creatin/AminoP/Spt16_N"/>
</dbReference>
<dbReference type="PANTHER" id="PTHR43226">
    <property type="entry name" value="XAA-PRO AMINOPEPTIDASE 3"/>
    <property type="match status" value="1"/>
</dbReference>
<dbReference type="InterPro" id="IPR000994">
    <property type="entry name" value="Pept_M24"/>
</dbReference>
<dbReference type="InterPro" id="IPR036005">
    <property type="entry name" value="Creatinase/aminopeptidase-like"/>
</dbReference>
<dbReference type="Pfam" id="PF05195">
    <property type="entry name" value="AMP_N"/>
    <property type="match status" value="1"/>
</dbReference>
<keyword evidence="11" id="KW-0031">Aminopeptidase</keyword>
<evidence type="ECO:0000256" key="9">
    <source>
        <dbReference type="ARBA" id="ARBA00023211"/>
    </source>
</evidence>
<keyword evidence="7" id="KW-0378">Hydrolase</keyword>
<evidence type="ECO:0000256" key="4">
    <source>
        <dbReference type="ARBA" id="ARBA00012574"/>
    </source>
</evidence>
<dbReference type="EC" id="3.4.11.9" evidence="4"/>
<dbReference type="Pfam" id="PF00557">
    <property type="entry name" value="Peptidase_M24"/>
    <property type="match status" value="1"/>
</dbReference>
<feature type="domain" description="Aminopeptidase P N-terminal" evidence="10">
    <location>
        <begin position="4"/>
        <end position="137"/>
    </location>
</feature>
<reference evidence="12" key="1">
    <citation type="journal article" date="2019" name="Int. J. Syst. Evol. Microbiol.">
        <title>The Global Catalogue of Microorganisms (GCM) 10K type strain sequencing project: providing services to taxonomists for standard genome sequencing and annotation.</title>
        <authorList>
            <consortium name="The Broad Institute Genomics Platform"/>
            <consortium name="The Broad Institute Genome Sequencing Center for Infectious Disease"/>
            <person name="Wu L."/>
            <person name="Ma J."/>
        </authorList>
    </citation>
    <scope>NUCLEOTIDE SEQUENCE [LARGE SCALE GENOMIC DNA]</scope>
    <source>
        <strain evidence="12">CGMCC 1.8860</strain>
    </source>
</reference>
<dbReference type="SMART" id="SM01011">
    <property type="entry name" value="AMP_N"/>
    <property type="match status" value="1"/>
</dbReference>
<keyword evidence="8" id="KW-0482">Metalloprotease</keyword>